<dbReference type="PROSITE" id="PS00768">
    <property type="entry name" value="TRANSTHYRETIN_1"/>
    <property type="match status" value="1"/>
</dbReference>
<reference evidence="4" key="1">
    <citation type="journal article" date="2019" name="Int. J. Syst. Evol. Microbiol.">
        <title>The Global Catalogue of Microorganisms (GCM) 10K type strain sequencing project: providing services to taxonomists for standard genome sequencing and annotation.</title>
        <authorList>
            <consortium name="The Broad Institute Genomics Platform"/>
            <consortium name="The Broad Institute Genome Sequencing Center for Infectious Disease"/>
            <person name="Wu L."/>
            <person name="Ma J."/>
        </authorList>
    </citation>
    <scope>NUCLEOTIDE SEQUENCE [LARGE SCALE GENOMIC DNA]</scope>
    <source>
        <strain evidence="4">CECT 7806</strain>
    </source>
</reference>
<evidence type="ECO:0000256" key="1">
    <source>
        <dbReference type="SAM" id="MobiDB-lite"/>
    </source>
</evidence>
<sequence length="123" mass="12783">MTKPTNLKPFAPGQSGNPGGRPRLPDDVKQLARGYTREALETLAGVMRNDEAPAAARVTAASHILDRAWGKPAQHLTVDPVGDLTDAELGSELAAAVEQLRRLGRAGASEAADDGGEAPPTAH</sequence>
<evidence type="ECO:0000259" key="2">
    <source>
        <dbReference type="Pfam" id="PF18932"/>
    </source>
</evidence>
<accession>A0ABT8AIC6</accession>
<dbReference type="RefSeq" id="WP_238292333.1">
    <property type="nucleotide sequence ID" value="NZ_BPQS01000053.1"/>
</dbReference>
<protein>
    <recommendedName>
        <fullName evidence="2">DUF5681 domain-containing protein</fullName>
    </recommendedName>
</protein>
<dbReference type="Pfam" id="PF18932">
    <property type="entry name" value="DUF5681"/>
    <property type="match status" value="1"/>
</dbReference>
<proteinExistence type="predicted"/>
<feature type="region of interest" description="Disordered" evidence="1">
    <location>
        <begin position="1"/>
        <end position="27"/>
    </location>
</feature>
<evidence type="ECO:0000313" key="3">
    <source>
        <dbReference type="EMBL" id="MDN3569263.1"/>
    </source>
</evidence>
<comment type="caution">
    <text evidence="3">The sequence shown here is derived from an EMBL/GenBank/DDBJ whole genome shotgun (WGS) entry which is preliminary data.</text>
</comment>
<dbReference type="EMBL" id="JAUFPT010000002">
    <property type="protein sequence ID" value="MDN3569263.1"/>
    <property type="molecule type" value="Genomic_DNA"/>
</dbReference>
<evidence type="ECO:0000313" key="4">
    <source>
        <dbReference type="Proteomes" id="UP001244297"/>
    </source>
</evidence>
<dbReference type="Proteomes" id="UP001244297">
    <property type="component" value="Unassembled WGS sequence"/>
</dbReference>
<dbReference type="InterPro" id="IPR023418">
    <property type="entry name" value="Thyroxine_BS"/>
</dbReference>
<gene>
    <name evidence="3" type="ORF">QWZ18_01330</name>
</gene>
<feature type="domain" description="DUF5681" evidence="2">
    <location>
        <begin position="9"/>
        <end position="51"/>
    </location>
</feature>
<name>A0ABT8AIC6_9HYPH</name>
<organism evidence="3 4">
    <name type="scientific">Methylobacterium longum</name>
    <dbReference type="NCBI Taxonomy" id="767694"/>
    <lineage>
        <taxon>Bacteria</taxon>
        <taxon>Pseudomonadati</taxon>
        <taxon>Pseudomonadota</taxon>
        <taxon>Alphaproteobacteria</taxon>
        <taxon>Hyphomicrobiales</taxon>
        <taxon>Methylobacteriaceae</taxon>
        <taxon>Methylobacterium</taxon>
    </lineage>
</organism>
<dbReference type="InterPro" id="IPR043736">
    <property type="entry name" value="DUF5681"/>
</dbReference>
<keyword evidence="4" id="KW-1185">Reference proteome</keyword>